<dbReference type="EC" id="2.4.1.-" evidence="10"/>
<dbReference type="GO" id="GO:0006493">
    <property type="term" value="P:protein O-linked glycosylation"/>
    <property type="evidence" value="ECO:0007669"/>
    <property type="project" value="TreeGrafter"/>
</dbReference>
<evidence type="ECO:0000256" key="2">
    <source>
        <dbReference type="ARBA" id="ARBA00008661"/>
    </source>
</evidence>
<comment type="similarity">
    <text evidence="2 10">Belongs to the glycosyltransferase 31 family.</text>
</comment>
<evidence type="ECO:0000256" key="4">
    <source>
        <dbReference type="ARBA" id="ARBA00022679"/>
    </source>
</evidence>
<evidence type="ECO:0000256" key="7">
    <source>
        <dbReference type="ARBA" id="ARBA00022989"/>
    </source>
</evidence>
<sequence>MRLVLQSITSFFIGLSLAYLLFYQEDTSSRPAPPSSSSTDSLSHDPYAYDESTLQIRTPSCAGISVDVLVLIFSHPHSIKQRQVVRETWLSDLRYLKTAAHLFVLKISKHKPSLLESEQYNDILFINTQQYNSKMLLSALNWSAVNINFQHLLKCNDHSYISVAKLMPELRHLPNKRLLWGYFVGNQNVTRNGHKAEQKWNLCLSYLPYVQGGGYVLSKDLVTYIVHVGPYLDHTDNEDIGLGVWMSPLKDIKRHHDIRFNTGPSSRGCMNQYLITHPETSESMTNKHKLLKDKGYLCQNEIETIKSYHYNWTAPVTLCCK</sequence>
<evidence type="ECO:0000256" key="5">
    <source>
        <dbReference type="ARBA" id="ARBA00022692"/>
    </source>
</evidence>
<dbReference type="GO" id="GO:0000139">
    <property type="term" value="C:Golgi membrane"/>
    <property type="evidence" value="ECO:0007669"/>
    <property type="project" value="UniProtKB-SubCell"/>
</dbReference>
<dbReference type="PANTHER" id="PTHR11214:SF3">
    <property type="entry name" value="BETA-1,3-GALACTOSYLTRANSFERASE 6"/>
    <property type="match status" value="1"/>
</dbReference>
<comment type="subcellular location">
    <subcellularLocation>
        <location evidence="1 10">Golgi apparatus membrane</location>
        <topology evidence="1 10">Single-pass type II membrane protein</topology>
    </subcellularLocation>
</comment>
<dbReference type="GO" id="GO:0006024">
    <property type="term" value="P:glycosaminoglycan biosynthetic process"/>
    <property type="evidence" value="ECO:0007669"/>
    <property type="project" value="TreeGrafter"/>
</dbReference>
<reference evidence="11" key="2">
    <citation type="submission" date="2024-06" db="UniProtKB">
        <authorList>
            <consortium name="EnsemblMetazoa"/>
        </authorList>
    </citation>
    <scope>IDENTIFICATION</scope>
</reference>
<evidence type="ECO:0000256" key="8">
    <source>
        <dbReference type="ARBA" id="ARBA00023034"/>
    </source>
</evidence>
<evidence type="ECO:0000256" key="10">
    <source>
        <dbReference type="RuleBase" id="RU363063"/>
    </source>
</evidence>
<keyword evidence="5" id="KW-0812">Transmembrane</keyword>
<dbReference type="AlphaFoldDB" id="A0AAN0IAL8"/>
<dbReference type="Pfam" id="PF01762">
    <property type="entry name" value="Galactosyl_T"/>
    <property type="match status" value="1"/>
</dbReference>
<organism evidence="11 12">
    <name type="scientific">Amphimedon queenslandica</name>
    <name type="common">Sponge</name>
    <dbReference type="NCBI Taxonomy" id="400682"/>
    <lineage>
        <taxon>Eukaryota</taxon>
        <taxon>Metazoa</taxon>
        <taxon>Porifera</taxon>
        <taxon>Demospongiae</taxon>
        <taxon>Heteroscleromorpha</taxon>
        <taxon>Haplosclerida</taxon>
        <taxon>Niphatidae</taxon>
        <taxon>Amphimedon</taxon>
    </lineage>
</organism>
<dbReference type="Gene3D" id="3.90.550.50">
    <property type="match status" value="1"/>
</dbReference>
<evidence type="ECO:0000313" key="12">
    <source>
        <dbReference type="Proteomes" id="UP000007879"/>
    </source>
</evidence>
<dbReference type="EnsemblMetazoa" id="XM_003383956.2">
    <property type="protein sequence ID" value="XP_003384004.1"/>
    <property type="gene ID" value="LOC100637620"/>
</dbReference>
<dbReference type="KEGG" id="aqu:100637620"/>
<keyword evidence="12" id="KW-1185">Reference proteome</keyword>
<evidence type="ECO:0000256" key="6">
    <source>
        <dbReference type="ARBA" id="ARBA00022968"/>
    </source>
</evidence>
<keyword evidence="6" id="KW-0735">Signal-anchor</keyword>
<dbReference type="GO" id="GO:0047220">
    <property type="term" value="F:galactosylxylosylprotein 3-beta-galactosyltransferase activity"/>
    <property type="evidence" value="ECO:0007669"/>
    <property type="project" value="TreeGrafter"/>
</dbReference>
<keyword evidence="8 10" id="KW-0333">Golgi apparatus</keyword>
<keyword evidence="7" id="KW-1133">Transmembrane helix</keyword>
<keyword evidence="3 10" id="KW-0328">Glycosyltransferase</keyword>
<dbReference type="RefSeq" id="XP_003384004.1">
    <property type="nucleotide sequence ID" value="XM_003383956.2"/>
</dbReference>
<protein>
    <recommendedName>
        <fullName evidence="10">Hexosyltransferase</fullName>
        <ecNumber evidence="10">2.4.1.-</ecNumber>
    </recommendedName>
</protein>
<accession>A0AAN0IAL8</accession>
<keyword evidence="4" id="KW-0808">Transferase</keyword>
<dbReference type="PANTHER" id="PTHR11214">
    <property type="entry name" value="BETA-1,3-N-ACETYLGLUCOSAMINYLTRANSFERASE"/>
    <property type="match status" value="1"/>
</dbReference>
<name>A0AAN0IAL8_AMPQE</name>
<reference evidence="12" key="1">
    <citation type="journal article" date="2010" name="Nature">
        <title>The Amphimedon queenslandica genome and the evolution of animal complexity.</title>
        <authorList>
            <person name="Srivastava M."/>
            <person name="Simakov O."/>
            <person name="Chapman J."/>
            <person name="Fahey B."/>
            <person name="Gauthier M.E."/>
            <person name="Mitros T."/>
            <person name="Richards G.S."/>
            <person name="Conaco C."/>
            <person name="Dacre M."/>
            <person name="Hellsten U."/>
            <person name="Larroux C."/>
            <person name="Putnam N.H."/>
            <person name="Stanke M."/>
            <person name="Adamska M."/>
            <person name="Darling A."/>
            <person name="Degnan S.M."/>
            <person name="Oakley T.H."/>
            <person name="Plachetzki D.C."/>
            <person name="Zhai Y."/>
            <person name="Adamski M."/>
            <person name="Calcino A."/>
            <person name="Cummins S.F."/>
            <person name="Goodstein D.M."/>
            <person name="Harris C."/>
            <person name="Jackson D.J."/>
            <person name="Leys S.P."/>
            <person name="Shu S."/>
            <person name="Woodcroft B.J."/>
            <person name="Vervoort M."/>
            <person name="Kosik K.S."/>
            <person name="Manning G."/>
            <person name="Degnan B.M."/>
            <person name="Rokhsar D.S."/>
        </authorList>
    </citation>
    <scope>NUCLEOTIDE SEQUENCE [LARGE SCALE GENOMIC DNA]</scope>
</reference>
<evidence type="ECO:0000256" key="1">
    <source>
        <dbReference type="ARBA" id="ARBA00004323"/>
    </source>
</evidence>
<dbReference type="Proteomes" id="UP000007879">
    <property type="component" value="Unassembled WGS sequence"/>
</dbReference>
<evidence type="ECO:0000313" key="11">
    <source>
        <dbReference type="EnsemblMetazoa" id="XP_003384004.1"/>
    </source>
</evidence>
<keyword evidence="9" id="KW-0472">Membrane</keyword>
<proteinExistence type="inferred from homology"/>
<dbReference type="InterPro" id="IPR002659">
    <property type="entry name" value="Glyco_trans_31"/>
</dbReference>
<evidence type="ECO:0000256" key="9">
    <source>
        <dbReference type="ARBA" id="ARBA00023136"/>
    </source>
</evidence>
<evidence type="ECO:0000256" key="3">
    <source>
        <dbReference type="ARBA" id="ARBA00022676"/>
    </source>
</evidence>
<dbReference type="GeneID" id="100637620"/>